<accession>A0A2T5RJ51</accession>
<name>A0A2T5RJ51_9FIRM</name>
<evidence type="ECO:0000313" key="2">
    <source>
        <dbReference type="EMBL" id="PTV98480.1"/>
    </source>
</evidence>
<dbReference type="OrthoDB" id="2111740at2"/>
<organism evidence="2 3">
    <name type="scientific">Halanaerobium saccharolyticum</name>
    <dbReference type="NCBI Taxonomy" id="43595"/>
    <lineage>
        <taxon>Bacteria</taxon>
        <taxon>Bacillati</taxon>
        <taxon>Bacillota</taxon>
        <taxon>Clostridia</taxon>
        <taxon>Halanaerobiales</taxon>
        <taxon>Halanaerobiaceae</taxon>
        <taxon>Halanaerobium</taxon>
    </lineage>
</organism>
<proteinExistence type="predicted"/>
<protein>
    <submittedName>
        <fullName evidence="2">SCP-2 sterol transfer family protein</fullName>
    </submittedName>
</protein>
<reference evidence="2 3" key="1">
    <citation type="submission" date="2018-04" db="EMBL/GenBank/DDBJ databases">
        <title>Subsurface microbial communities from deep shales in Ohio and West Virginia, USA.</title>
        <authorList>
            <person name="Wrighton K."/>
        </authorList>
    </citation>
    <scope>NUCLEOTIDE SEQUENCE [LARGE SCALE GENOMIC DNA]</scope>
    <source>
        <strain evidence="2 3">WC1</strain>
    </source>
</reference>
<dbReference type="Pfam" id="PF02036">
    <property type="entry name" value="SCP2"/>
    <property type="match status" value="1"/>
</dbReference>
<feature type="domain" description="SCP2" evidence="1">
    <location>
        <begin position="43"/>
        <end position="119"/>
    </location>
</feature>
<dbReference type="Proteomes" id="UP000244089">
    <property type="component" value="Unassembled WGS sequence"/>
</dbReference>
<comment type="caution">
    <text evidence="2">The sequence shown here is derived from an EMBL/GenBank/DDBJ whole genome shotgun (WGS) entry which is preliminary data.</text>
</comment>
<gene>
    <name evidence="2" type="ORF">C8C76_1169</name>
</gene>
<dbReference type="RefSeq" id="WP_108140253.1">
    <property type="nucleotide sequence ID" value="NZ_JBQPXQ010000010.1"/>
</dbReference>
<evidence type="ECO:0000313" key="3">
    <source>
        <dbReference type="Proteomes" id="UP000244089"/>
    </source>
</evidence>
<dbReference type="InterPro" id="IPR003033">
    <property type="entry name" value="SCP2_sterol-bd_dom"/>
</dbReference>
<evidence type="ECO:0000259" key="1">
    <source>
        <dbReference type="Pfam" id="PF02036"/>
    </source>
</evidence>
<dbReference type="EMBL" id="QAXS01000016">
    <property type="protein sequence ID" value="PTV98480.1"/>
    <property type="molecule type" value="Genomic_DNA"/>
</dbReference>
<sequence length="166" mass="19414">MKYLHHLIDKFILSILGRSFIILKDKDSRVDKELAYLPDYFNIAIAVEKSGAYIVLKKEESELKYCGYRSSPENIDLKIYFKDEEFAYQVLAAKEGIRQAFSEHKLMVEGDLEYAVSVIYILELVEAYIMSDDFAERVLTYNFNREMSRLQLVLSALLLFREKGEI</sequence>
<dbReference type="AlphaFoldDB" id="A0A2T5RJ51"/>